<comment type="subcellular location">
    <subcellularLocation>
        <location evidence="1">Membrane</location>
        <topology evidence="1">Multi-pass membrane protein</topology>
    </subcellularLocation>
</comment>
<dbReference type="InterPro" id="IPR021797">
    <property type="entry name" value="Wzy_C_2"/>
</dbReference>
<dbReference type="GO" id="GO:0016020">
    <property type="term" value="C:membrane"/>
    <property type="evidence" value="ECO:0007669"/>
    <property type="project" value="UniProtKB-SubCell"/>
</dbReference>
<feature type="domain" description="O-antigen ligase-related" evidence="6">
    <location>
        <begin position="197"/>
        <end position="333"/>
    </location>
</feature>
<comment type="caution">
    <text evidence="8">The sequence shown here is derived from an EMBL/GenBank/DDBJ whole genome shotgun (WGS) entry which is preliminary data.</text>
</comment>
<feature type="domain" description="Virulence factor membrane-bound polymerase C-terminal" evidence="7">
    <location>
        <begin position="365"/>
        <end position="535"/>
    </location>
</feature>
<feature type="transmembrane region" description="Helical" evidence="5">
    <location>
        <begin position="386"/>
        <end position="406"/>
    </location>
</feature>
<protein>
    <submittedName>
        <fullName evidence="8">Uncharacterized protein</fullName>
    </submittedName>
</protein>
<feature type="transmembrane region" description="Helical" evidence="5">
    <location>
        <begin position="29"/>
        <end position="49"/>
    </location>
</feature>
<evidence type="ECO:0000313" key="8">
    <source>
        <dbReference type="EMBL" id="PLX62048.1"/>
    </source>
</evidence>
<sequence>MIAAFLYSLSAIALLISWLVPNHYQPWLGFYNESIAVLGLLALSTWLLIRKKNNSQTRIALPLAALLFLTLTLIPPLQAVLGIILFWGDAWITSLFLAMIGLSIIVGYGVAGTNGSKLTTTLAIVLLLAAVTSFYLALCQWFGITLDVWLLDAPFGGTPYANIGQRNILATLFCFGLIATFYLREGGFVGNISTLLITLLLLVGLAMTRSRTPFLIMVVLAVWILWKREYLQLKLNKTAVITGTGIFALLWFTWPNIAVLVDLTAEPSLGRLEGAASGEIRLTLWRQLIEAAWRQPLSGYGWNQVSLAQLEVAADSLPSTGVQYAHNIIIDFILWNSPLLGLALTAVGAWWFVIRLKECRTLDTWFCLSILLIMAVHSMLETPHTYAFFLVPAGLCIGVIEQAHGATKIHIPLWNYALAVLFGWGMLTWVSSEYLAAEEDYRLMRFESAKIGSGTGASSAADLKLLTQLKEKILLGRTTPSTEMTADEISWMEKTSHRNPSPENLSKLALAQGLNGQTDRSARTLQTLEKLYGRRNLQHTKRRWLAYACDYPELGSVITPWKLEKCINSEEPQGALE</sequence>
<evidence type="ECO:0000256" key="2">
    <source>
        <dbReference type="ARBA" id="ARBA00022692"/>
    </source>
</evidence>
<accession>A0A2N6CXM8</accession>
<dbReference type="AlphaFoldDB" id="A0A2N6CXM8"/>
<proteinExistence type="predicted"/>
<evidence type="ECO:0000256" key="3">
    <source>
        <dbReference type="ARBA" id="ARBA00022989"/>
    </source>
</evidence>
<feature type="transmembrane region" description="Helical" evidence="5">
    <location>
        <begin position="91"/>
        <end position="110"/>
    </location>
</feature>
<feature type="transmembrane region" description="Helical" evidence="5">
    <location>
        <begin position="61"/>
        <end position="85"/>
    </location>
</feature>
<keyword evidence="4 5" id="KW-0472">Membrane</keyword>
<feature type="transmembrane region" description="Helical" evidence="5">
    <location>
        <begin position="163"/>
        <end position="183"/>
    </location>
</feature>
<gene>
    <name evidence="8" type="ORF">C0630_08570</name>
</gene>
<dbReference type="Pfam" id="PF11846">
    <property type="entry name" value="Wzy_C_2"/>
    <property type="match status" value="1"/>
</dbReference>
<evidence type="ECO:0000256" key="5">
    <source>
        <dbReference type="SAM" id="Phobius"/>
    </source>
</evidence>
<dbReference type="Pfam" id="PF04932">
    <property type="entry name" value="Wzy_C"/>
    <property type="match status" value="1"/>
</dbReference>
<feature type="transmembrane region" description="Helical" evidence="5">
    <location>
        <begin position="361"/>
        <end position="380"/>
    </location>
</feature>
<evidence type="ECO:0000313" key="9">
    <source>
        <dbReference type="Proteomes" id="UP000235015"/>
    </source>
</evidence>
<dbReference type="EMBL" id="PKUN01000009">
    <property type="protein sequence ID" value="PLX62048.1"/>
    <property type="molecule type" value="Genomic_DNA"/>
</dbReference>
<evidence type="ECO:0000259" key="6">
    <source>
        <dbReference type="Pfam" id="PF04932"/>
    </source>
</evidence>
<organism evidence="8 9">
    <name type="scientific">Sedimenticola selenatireducens</name>
    <dbReference type="NCBI Taxonomy" id="191960"/>
    <lineage>
        <taxon>Bacteria</taxon>
        <taxon>Pseudomonadati</taxon>
        <taxon>Pseudomonadota</taxon>
        <taxon>Gammaproteobacteria</taxon>
        <taxon>Chromatiales</taxon>
        <taxon>Sedimenticolaceae</taxon>
        <taxon>Sedimenticola</taxon>
    </lineage>
</organism>
<feature type="transmembrane region" description="Helical" evidence="5">
    <location>
        <begin position="188"/>
        <end position="205"/>
    </location>
</feature>
<dbReference type="PANTHER" id="PTHR37422:SF21">
    <property type="entry name" value="EXOQ-LIKE PROTEIN"/>
    <property type="match status" value="1"/>
</dbReference>
<dbReference type="Proteomes" id="UP000235015">
    <property type="component" value="Unassembled WGS sequence"/>
</dbReference>
<name>A0A2N6CXM8_9GAMM</name>
<evidence type="ECO:0000256" key="4">
    <source>
        <dbReference type="ARBA" id="ARBA00023136"/>
    </source>
</evidence>
<evidence type="ECO:0000259" key="7">
    <source>
        <dbReference type="Pfam" id="PF11846"/>
    </source>
</evidence>
<dbReference type="PANTHER" id="PTHR37422">
    <property type="entry name" value="TEICHURONIC ACID BIOSYNTHESIS PROTEIN TUAE"/>
    <property type="match status" value="1"/>
</dbReference>
<dbReference type="RefSeq" id="WP_273438853.1">
    <property type="nucleotide sequence ID" value="NZ_CAXXYC010000001.1"/>
</dbReference>
<feature type="transmembrane region" description="Helical" evidence="5">
    <location>
        <begin position="122"/>
        <end position="143"/>
    </location>
</feature>
<feature type="transmembrane region" description="Helical" evidence="5">
    <location>
        <begin position="238"/>
        <end position="261"/>
    </location>
</feature>
<dbReference type="InterPro" id="IPR007016">
    <property type="entry name" value="O-antigen_ligase-rel_domated"/>
</dbReference>
<feature type="transmembrane region" description="Helical" evidence="5">
    <location>
        <begin position="332"/>
        <end position="354"/>
    </location>
</feature>
<evidence type="ECO:0000256" key="1">
    <source>
        <dbReference type="ARBA" id="ARBA00004141"/>
    </source>
</evidence>
<dbReference type="InterPro" id="IPR051533">
    <property type="entry name" value="WaaL-like"/>
</dbReference>
<feature type="transmembrane region" description="Helical" evidence="5">
    <location>
        <begin position="211"/>
        <end position="226"/>
    </location>
</feature>
<feature type="transmembrane region" description="Helical" evidence="5">
    <location>
        <begin position="413"/>
        <end position="432"/>
    </location>
</feature>
<keyword evidence="2 5" id="KW-0812">Transmembrane</keyword>
<reference evidence="8 9" key="1">
    <citation type="submission" date="2017-11" db="EMBL/GenBank/DDBJ databases">
        <title>Genome-resolved metagenomics identifies genetic mobility, metabolic interactions, and unexpected diversity in perchlorate-reducing communities.</title>
        <authorList>
            <person name="Barnum T.P."/>
            <person name="Figueroa I.A."/>
            <person name="Carlstrom C.I."/>
            <person name="Lucas L.N."/>
            <person name="Engelbrektson A.L."/>
            <person name="Coates J.D."/>
        </authorList>
    </citation>
    <scope>NUCLEOTIDE SEQUENCE [LARGE SCALE GENOMIC DNA]</scope>
    <source>
        <strain evidence="8">BM301</strain>
    </source>
</reference>
<keyword evidence="3 5" id="KW-1133">Transmembrane helix</keyword>